<evidence type="ECO:0000259" key="8">
    <source>
        <dbReference type="PROSITE" id="PS50217"/>
    </source>
</evidence>
<dbReference type="PANTHER" id="PTHR46408:SF10">
    <property type="entry name" value="BASIC LEUCINE ZIPPER 63"/>
    <property type="match status" value="1"/>
</dbReference>
<comment type="caution">
    <text evidence="9">The sequence shown here is derived from an EMBL/GenBank/DDBJ whole genome shotgun (WGS) entry which is preliminary data.</text>
</comment>
<accession>A0AAW2RJV3</accession>
<keyword evidence="3" id="KW-0805">Transcription regulation</keyword>
<evidence type="ECO:0000256" key="2">
    <source>
        <dbReference type="ARBA" id="ARBA00007163"/>
    </source>
</evidence>
<dbReference type="GO" id="GO:0003700">
    <property type="term" value="F:DNA-binding transcription factor activity"/>
    <property type="evidence" value="ECO:0007669"/>
    <property type="project" value="InterPro"/>
</dbReference>
<reference evidence="9" key="2">
    <citation type="journal article" date="2024" name="Plant">
        <title>Genomic evolution and insights into agronomic trait innovations of Sesamum species.</title>
        <authorList>
            <person name="Miao H."/>
            <person name="Wang L."/>
            <person name="Qu L."/>
            <person name="Liu H."/>
            <person name="Sun Y."/>
            <person name="Le M."/>
            <person name="Wang Q."/>
            <person name="Wei S."/>
            <person name="Zheng Y."/>
            <person name="Lin W."/>
            <person name="Duan Y."/>
            <person name="Cao H."/>
            <person name="Xiong S."/>
            <person name="Wang X."/>
            <person name="Wei L."/>
            <person name="Li C."/>
            <person name="Ma Q."/>
            <person name="Ju M."/>
            <person name="Zhao R."/>
            <person name="Li G."/>
            <person name="Mu C."/>
            <person name="Tian Q."/>
            <person name="Mei H."/>
            <person name="Zhang T."/>
            <person name="Gao T."/>
            <person name="Zhang H."/>
        </authorList>
    </citation>
    <scope>NUCLEOTIDE SEQUENCE</scope>
    <source>
        <strain evidence="9">G01</strain>
    </source>
</reference>
<protein>
    <submittedName>
        <fullName evidence="9">Light-inducible protein CP</fullName>
    </submittedName>
</protein>
<dbReference type="SUPFAM" id="SSF57959">
    <property type="entry name" value="Leucine zipper domain"/>
    <property type="match status" value="1"/>
</dbReference>
<evidence type="ECO:0000256" key="7">
    <source>
        <dbReference type="SAM" id="MobiDB-lite"/>
    </source>
</evidence>
<dbReference type="PANTHER" id="PTHR46408">
    <property type="entry name" value="BASIC LEUCINE ZIPPER 63"/>
    <property type="match status" value="1"/>
</dbReference>
<dbReference type="Pfam" id="PF12498">
    <property type="entry name" value="bZIP_C"/>
    <property type="match status" value="1"/>
</dbReference>
<dbReference type="AlphaFoldDB" id="A0AAW2RJV3"/>
<dbReference type="InterPro" id="IPR046347">
    <property type="entry name" value="bZIP_sf"/>
</dbReference>
<dbReference type="PROSITE" id="PS00036">
    <property type="entry name" value="BZIP_BASIC"/>
    <property type="match status" value="1"/>
</dbReference>
<proteinExistence type="inferred from homology"/>
<organism evidence="9">
    <name type="scientific">Sesamum angustifolium</name>
    <dbReference type="NCBI Taxonomy" id="2727405"/>
    <lineage>
        <taxon>Eukaryota</taxon>
        <taxon>Viridiplantae</taxon>
        <taxon>Streptophyta</taxon>
        <taxon>Embryophyta</taxon>
        <taxon>Tracheophyta</taxon>
        <taxon>Spermatophyta</taxon>
        <taxon>Magnoliopsida</taxon>
        <taxon>eudicotyledons</taxon>
        <taxon>Gunneridae</taxon>
        <taxon>Pentapetalae</taxon>
        <taxon>asterids</taxon>
        <taxon>lamiids</taxon>
        <taxon>Lamiales</taxon>
        <taxon>Pedaliaceae</taxon>
        <taxon>Sesamum</taxon>
    </lineage>
</organism>
<dbReference type="PROSITE" id="PS50217">
    <property type="entry name" value="BZIP"/>
    <property type="match status" value="1"/>
</dbReference>
<dbReference type="EMBL" id="JACGWK010000001">
    <property type="protein sequence ID" value="KAL0380123.1"/>
    <property type="molecule type" value="Genomic_DNA"/>
</dbReference>
<gene>
    <name evidence="9" type="ORF">Sangu_0076600</name>
</gene>
<feature type="domain" description="BZIP" evidence="8">
    <location>
        <begin position="269"/>
        <end position="324"/>
    </location>
</feature>
<name>A0AAW2RJV3_9LAMI</name>
<feature type="compositionally biased region" description="Polar residues" evidence="7">
    <location>
        <begin position="399"/>
        <end position="415"/>
    </location>
</feature>
<feature type="region of interest" description="Disordered" evidence="7">
    <location>
        <begin position="240"/>
        <end position="271"/>
    </location>
</feature>
<dbReference type="GO" id="GO:0046983">
    <property type="term" value="F:protein dimerization activity"/>
    <property type="evidence" value="ECO:0007669"/>
    <property type="project" value="UniProtKB-ARBA"/>
</dbReference>
<evidence type="ECO:0000256" key="6">
    <source>
        <dbReference type="ARBA" id="ARBA00023242"/>
    </source>
</evidence>
<evidence type="ECO:0000256" key="3">
    <source>
        <dbReference type="ARBA" id="ARBA00023015"/>
    </source>
</evidence>
<evidence type="ECO:0000256" key="4">
    <source>
        <dbReference type="ARBA" id="ARBA00023125"/>
    </source>
</evidence>
<keyword evidence="6" id="KW-0539">Nucleus</keyword>
<reference evidence="9" key="1">
    <citation type="submission" date="2020-06" db="EMBL/GenBank/DDBJ databases">
        <authorList>
            <person name="Li T."/>
            <person name="Hu X."/>
            <person name="Zhang T."/>
            <person name="Song X."/>
            <person name="Zhang H."/>
            <person name="Dai N."/>
            <person name="Sheng W."/>
            <person name="Hou X."/>
            <person name="Wei L."/>
        </authorList>
    </citation>
    <scope>NUCLEOTIDE SEQUENCE</scope>
    <source>
        <strain evidence="9">G01</strain>
        <tissue evidence="9">Leaf</tissue>
    </source>
</reference>
<dbReference type="GO" id="GO:0005634">
    <property type="term" value="C:nucleus"/>
    <property type="evidence" value="ECO:0007669"/>
    <property type="project" value="UniProtKB-SubCell"/>
</dbReference>
<dbReference type="InterPro" id="IPR020983">
    <property type="entry name" value="Basic_leucine-zipper_C"/>
</dbReference>
<comment type="subcellular location">
    <subcellularLocation>
        <location evidence="1">Nucleus</location>
    </subcellularLocation>
</comment>
<keyword evidence="5" id="KW-0804">Transcription</keyword>
<feature type="region of interest" description="Disordered" evidence="7">
    <location>
        <begin position="396"/>
        <end position="415"/>
    </location>
</feature>
<dbReference type="FunFam" id="1.20.5.170:FF:000020">
    <property type="entry name" value="BZIP transcription factor"/>
    <property type="match status" value="1"/>
</dbReference>
<evidence type="ECO:0000256" key="1">
    <source>
        <dbReference type="ARBA" id="ARBA00004123"/>
    </source>
</evidence>
<evidence type="ECO:0000313" key="9">
    <source>
        <dbReference type="EMBL" id="KAL0380123.1"/>
    </source>
</evidence>
<feature type="region of interest" description="Disordered" evidence="7">
    <location>
        <begin position="105"/>
        <end position="126"/>
    </location>
</feature>
<evidence type="ECO:0000256" key="5">
    <source>
        <dbReference type="ARBA" id="ARBA00023163"/>
    </source>
</evidence>
<keyword evidence="4" id="KW-0238">DNA-binding</keyword>
<comment type="similarity">
    <text evidence="2">Belongs to the bZIP family.</text>
</comment>
<dbReference type="Pfam" id="PF00170">
    <property type="entry name" value="bZIP_1"/>
    <property type="match status" value="1"/>
</dbReference>
<dbReference type="InterPro" id="IPR004827">
    <property type="entry name" value="bZIP"/>
</dbReference>
<feature type="compositionally biased region" description="Acidic residues" evidence="7">
    <location>
        <begin position="249"/>
        <end position="259"/>
    </location>
</feature>
<sequence length="469" mass="51464">MDRMFQVDEIPDQLWSPHSPIRLSLEEEEADYPSSSAITTSAASKMMRMNRSSSEWAFQRFLQETAEPDRTTTTLQLPSSSMHLPQKDEVVEIKGNHQYSLVGANSNQQQREEAAEAAAGPPPDIPIDSKEYQTYLKSRLQLACAAVALTWASNDKAQESAATLSRASNPSLLESQINHKVMKHTKLDILYELNMPLSVLAMNIASGLDSSKLQDIDTGETVSVSPLPAVLKKAAAQVKSVTSGSSVEQSDDDEAEGENEATQNMDATDAKRMRRMLSNRESARRSRRRKQAHLTELEAQGTQLKVENSSLLKRLTDITHKYNEAAVDNRVLKADVETLRAKVKMAEETVKRVTGLNPLFQAMSEISTMGMASFVNSPDTSADAAVPVQDDLKQDYHHTPSNSHTSMGNHTIQNGMMNIAPGENVQSNATAAVGSNEMGRTVSMQRVASLEHLQKRIRVSSGKEGSGEP</sequence>
<dbReference type="GO" id="GO:0003677">
    <property type="term" value="F:DNA binding"/>
    <property type="evidence" value="ECO:0007669"/>
    <property type="project" value="UniProtKB-KW"/>
</dbReference>
<dbReference type="SMART" id="SM00338">
    <property type="entry name" value="BRLZ"/>
    <property type="match status" value="1"/>
</dbReference>
<dbReference type="Gene3D" id="1.20.5.170">
    <property type="match status" value="1"/>
</dbReference>